<dbReference type="AlphaFoldDB" id="A0A2S5B0C2"/>
<comment type="caution">
    <text evidence="1">The sequence shown here is derived from an EMBL/GenBank/DDBJ whole genome shotgun (WGS) entry which is preliminary data.</text>
</comment>
<sequence length="76" mass="7883">MTRLPPMAIAPTVPAATHLNADGGETLLAGLVDPVRLNEQKGADAALDAADMTELARLERLETTDDGTLDAVSALE</sequence>
<dbReference type="EMBL" id="PJQD01000140">
    <property type="protein sequence ID" value="POY70227.1"/>
    <property type="molecule type" value="Genomic_DNA"/>
</dbReference>
<accession>A0A2S5B0C2</accession>
<protein>
    <submittedName>
        <fullName evidence="1">Uncharacterized protein</fullName>
    </submittedName>
</protein>
<dbReference type="Proteomes" id="UP000237144">
    <property type="component" value="Unassembled WGS sequence"/>
</dbReference>
<evidence type="ECO:0000313" key="1">
    <source>
        <dbReference type="EMBL" id="POY70227.1"/>
    </source>
</evidence>
<name>A0A2S5B0C2_9BASI</name>
<reference evidence="1 2" key="1">
    <citation type="journal article" date="2018" name="Front. Microbiol.">
        <title>Prospects for Fungal Bioremediation of Acidic Radioactive Waste Sites: Characterization and Genome Sequence of Rhodotorula taiwanensis MD1149.</title>
        <authorList>
            <person name="Tkavc R."/>
            <person name="Matrosova V.Y."/>
            <person name="Grichenko O.E."/>
            <person name="Gostincar C."/>
            <person name="Volpe R.P."/>
            <person name="Klimenkova P."/>
            <person name="Gaidamakova E.K."/>
            <person name="Zhou C.E."/>
            <person name="Stewart B.J."/>
            <person name="Lyman M.G."/>
            <person name="Malfatti S.A."/>
            <person name="Rubinfeld B."/>
            <person name="Courtot M."/>
            <person name="Singh J."/>
            <person name="Dalgard C.L."/>
            <person name="Hamilton T."/>
            <person name="Frey K.G."/>
            <person name="Gunde-Cimerman N."/>
            <person name="Dugan L."/>
            <person name="Daly M.J."/>
        </authorList>
    </citation>
    <scope>NUCLEOTIDE SEQUENCE [LARGE SCALE GENOMIC DNA]</scope>
    <source>
        <strain evidence="1 2">MD1149</strain>
    </source>
</reference>
<keyword evidence="2" id="KW-1185">Reference proteome</keyword>
<proteinExistence type="predicted"/>
<gene>
    <name evidence="1" type="ORF">BMF94_6811</name>
</gene>
<evidence type="ECO:0000313" key="2">
    <source>
        <dbReference type="Proteomes" id="UP000237144"/>
    </source>
</evidence>
<organism evidence="1 2">
    <name type="scientific">Rhodotorula taiwanensis</name>
    <dbReference type="NCBI Taxonomy" id="741276"/>
    <lineage>
        <taxon>Eukaryota</taxon>
        <taxon>Fungi</taxon>
        <taxon>Dikarya</taxon>
        <taxon>Basidiomycota</taxon>
        <taxon>Pucciniomycotina</taxon>
        <taxon>Microbotryomycetes</taxon>
        <taxon>Sporidiobolales</taxon>
        <taxon>Sporidiobolaceae</taxon>
        <taxon>Rhodotorula</taxon>
    </lineage>
</organism>